<protein>
    <submittedName>
        <fullName evidence="3">Thioredoxin</fullName>
    </submittedName>
</protein>
<feature type="chain" id="PRO_5009787961" evidence="1">
    <location>
        <begin position="27"/>
        <end position="140"/>
    </location>
</feature>
<evidence type="ECO:0000313" key="3">
    <source>
        <dbReference type="EMBL" id="CTQ71269.1"/>
    </source>
</evidence>
<gene>
    <name evidence="3" type="ORF">LA5096_02851</name>
</gene>
<dbReference type="SUPFAM" id="SSF52833">
    <property type="entry name" value="Thioredoxin-like"/>
    <property type="match status" value="1"/>
</dbReference>
<sequence>MNRRHFLATTAGAALTAVMLPATAHAGGTLDYSPGLIQKHLADGKTVFVDYAASWCGTCARQERVINALRSENPAYDQALVFVRVDWDDYSSHEVTKSRKIPRRSTLIVLKGDQELGRVVAGTSEKQIKSLLDVGLQAGS</sequence>
<evidence type="ECO:0000313" key="4">
    <source>
        <dbReference type="Proteomes" id="UP000049983"/>
    </source>
</evidence>
<dbReference type="InterPro" id="IPR036249">
    <property type="entry name" value="Thioredoxin-like_sf"/>
</dbReference>
<dbReference type="STRING" id="311410.LA5095_01597"/>
<evidence type="ECO:0000259" key="2">
    <source>
        <dbReference type="PROSITE" id="PS51352"/>
    </source>
</evidence>
<dbReference type="OrthoDB" id="7950124at2"/>
<keyword evidence="1" id="KW-0732">Signal</keyword>
<organism evidence="3 4">
    <name type="scientific">Roseibium album</name>
    <dbReference type="NCBI Taxonomy" id="311410"/>
    <lineage>
        <taxon>Bacteria</taxon>
        <taxon>Pseudomonadati</taxon>
        <taxon>Pseudomonadota</taxon>
        <taxon>Alphaproteobacteria</taxon>
        <taxon>Hyphomicrobiales</taxon>
        <taxon>Stappiaceae</taxon>
        <taxon>Roseibium</taxon>
    </lineage>
</organism>
<dbReference type="Pfam" id="PF00085">
    <property type="entry name" value="Thioredoxin"/>
    <property type="match status" value="1"/>
</dbReference>
<dbReference type="PROSITE" id="PS51352">
    <property type="entry name" value="THIOREDOXIN_2"/>
    <property type="match status" value="1"/>
</dbReference>
<dbReference type="PROSITE" id="PS51318">
    <property type="entry name" value="TAT"/>
    <property type="match status" value="1"/>
</dbReference>
<dbReference type="EMBL" id="CXWC01000010">
    <property type="protein sequence ID" value="CTQ71269.1"/>
    <property type="molecule type" value="Genomic_DNA"/>
</dbReference>
<dbReference type="InterPro" id="IPR006311">
    <property type="entry name" value="TAT_signal"/>
</dbReference>
<proteinExistence type="predicted"/>
<keyword evidence="4" id="KW-1185">Reference proteome</keyword>
<name>A0A0M7A5U8_9HYPH</name>
<dbReference type="AlphaFoldDB" id="A0A0M7A5U8"/>
<dbReference type="Gene3D" id="3.40.30.10">
    <property type="entry name" value="Glutaredoxin"/>
    <property type="match status" value="1"/>
</dbReference>
<feature type="domain" description="Thioredoxin" evidence="2">
    <location>
        <begin position="9"/>
        <end position="140"/>
    </location>
</feature>
<dbReference type="RefSeq" id="WP_055113704.1">
    <property type="nucleotide sequence ID" value="NZ_CXWA01000001.1"/>
</dbReference>
<feature type="signal peptide" evidence="1">
    <location>
        <begin position="1"/>
        <end position="26"/>
    </location>
</feature>
<dbReference type="Proteomes" id="UP000049983">
    <property type="component" value="Unassembled WGS sequence"/>
</dbReference>
<evidence type="ECO:0000256" key="1">
    <source>
        <dbReference type="SAM" id="SignalP"/>
    </source>
</evidence>
<reference evidence="4" key="1">
    <citation type="submission" date="2015-07" db="EMBL/GenBank/DDBJ databases">
        <authorList>
            <person name="Rodrigo-Torres Lidia"/>
            <person name="Arahal R.David."/>
        </authorList>
    </citation>
    <scope>NUCLEOTIDE SEQUENCE [LARGE SCALE GENOMIC DNA]</scope>
    <source>
        <strain evidence="4">CECT 5096</strain>
    </source>
</reference>
<dbReference type="GeneID" id="97670218"/>
<accession>A0A0M7A5U8</accession>
<dbReference type="CDD" id="cd02947">
    <property type="entry name" value="TRX_family"/>
    <property type="match status" value="1"/>
</dbReference>
<dbReference type="InterPro" id="IPR013766">
    <property type="entry name" value="Thioredoxin_domain"/>
</dbReference>